<keyword evidence="2 4" id="KW-0689">Ribosomal protein</keyword>
<protein>
    <submittedName>
        <fullName evidence="6">Ribosomal protein S7</fullName>
    </submittedName>
</protein>
<dbReference type="RefSeq" id="YP_009519023.1">
    <property type="nucleotide sequence ID" value="NC_039521.1"/>
</dbReference>
<keyword evidence="6" id="KW-0150">Chloroplast</keyword>
<feature type="domain" description="Small ribosomal subunit protein uS7" evidence="5">
    <location>
        <begin position="15"/>
        <end position="153"/>
    </location>
</feature>
<evidence type="ECO:0000313" key="6">
    <source>
        <dbReference type="EMBL" id="AYC64934.1"/>
    </source>
</evidence>
<keyword evidence="3 4" id="KW-0687">Ribonucleoprotein</keyword>
<dbReference type="InterPro" id="IPR000235">
    <property type="entry name" value="Ribosomal_uS7"/>
</dbReference>
<dbReference type="Pfam" id="PF00177">
    <property type="entry name" value="Ribosomal_S7"/>
    <property type="match status" value="1"/>
</dbReference>
<organism evidence="6">
    <name type="scientific">Boodleopsis sp. H.0758</name>
    <dbReference type="NCBI Taxonomy" id="2320802"/>
    <lineage>
        <taxon>Eukaryota</taxon>
        <taxon>Viridiplantae</taxon>
        <taxon>Chlorophyta</taxon>
        <taxon>core chlorophytes</taxon>
        <taxon>Ulvophyceae</taxon>
        <taxon>TCBD clade</taxon>
        <taxon>Bryopsidales</taxon>
        <taxon>Halimedineae</taxon>
        <taxon>Halimedaceae</taxon>
        <taxon>Rhipileae</taxon>
        <taxon>Boodleopsis</taxon>
    </lineage>
</organism>
<dbReference type="PROSITE" id="PS00052">
    <property type="entry name" value="RIBOSOMAL_S7"/>
    <property type="match status" value="1"/>
</dbReference>
<sequence length="168" mass="19199">MPRIKKLNINKFSVKQANKTDYLYSSKIVYSITQRIIKHGKKNLAYRIVQKSLKNIEKQTKQDPLITIEKAIRNTTPSLEIRTRRTGGSVYSVAVELGFNRGTSKAIKWILSAAKKRSAKTFDLNLANEFIDASKKSGSAFNKKEEIHKIADTKTRLKTKRVKKTKTK</sequence>
<dbReference type="GO" id="GO:1990904">
    <property type="term" value="C:ribonucleoprotein complex"/>
    <property type="evidence" value="ECO:0007669"/>
    <property type="project" value="UniProtKB-KW"/>
</dbReference>
<evidence type="ECO:0000256" key="4">
    <source>
        <dbReference type="RuleBase" id="RU003619"/>
    </source>
</evidence>
<geneLocation type="chloroplast" evidence="6"/>
<dbReference type="AlphaFoldDB" id="A0A386AZQ9"/>
<dbReference type="InterPro" id="IPR036823">
    <property type="entry name" value="Ribosomal_uS7_dom_sf"/>
</dbReference>
<dbReference type="InterPro" id="IPR020606">
    <property type="entry name" value="Ribosomal_uS7_CS"/>
</dbReference>
<dbReference type="Gene3D" id="1.10.455.10">
    <property type="entry name" value="Ribosomal protein S7 domain"/>
    <property type="match status" value="1"/>
</dbReference>
<dbReference type="InterPro" id="IPR023798">
    <property type="entry name" value="Ribosomal_uS7_dom"/>
</dbReference>
<proteinExistence type="inferred from homology"/>
<dbReference type="GO" id="GO:0003723">
    <property type="term" value="F:RNA binding"/>
    <property type="evidence" value="ECO:0007669"/>
    <property type="project" value="InterPro"/>
</dbReference>
<dbReference type="PANTHER" id="PTHR11205">
    <property type="entry name" value="RIBOSOMAL PROTEIN S7"/>
    <property type="match status" value="1"/>
</dbReference>
<evidence type="ECO:0000259" key="5">
    <source>
        <dbReference type="Pfam" id="PF00177"/>
    </source>
</evidence>
<name>A0A386AZQ9_9CHLO</name>
<dbReference type="EMBL" id="MH591104">
    <property type="protein sequence ID" value="AYC64934.1"/>
    <property type="molecule type" value="Genomic_DNA"/>
</dbReference>
<dbReference type="PIRSF" id="PIRSF002122">
    <property type="entry name" value="RPS7p_RPS7a_RPS5e_RPS7o"/>
    <property type="match status" value="1"/>
</dbReference>
<keyword evidence="6" id="KW-0934">Plastid</keyword>
<dbReference type="GO" id="GO:0003735">
    <property type="term" value="F:structural constituent of ribosome"/>
    <property type="evidence" value="ECO:0007669"/>
    <property type="project" value="InterPro"/>
</dbReference>
<dbReference type="GO" id="GO:0006412">
    <property type="term" value="P:translation"/>
    <property type="evidence" value="ECO:0007669"/>
    <property type="project" value="InterPro"/>
</dbReference>
<reference evidence="6" key="1">
    <citation type="submission" date="2018-07" db="EMBL/GenBank/DDBJ databases">
        <authorList>
            <person name="Quirk P.G."/>
            <person name="Krulwich T.A."/>
        </authorList>
    </citation>
    <scope>NUCLEOTIDE SEQUENCE</scope>
</reference>
<reference evidence="6" key="2">
    <citation type="journal article" date="2019" name="Mol. Phylogenet. Evol.">
        <title>Reassessment of the classification of bryopsidales (chlorophyta) based on chloroplast phylogenomic analyses.</title>
        <authorList>
            <person name="Cremen M.C."/>
            <person name="Leliaert F."/>
            <person name="West J."/>
            <person name="Lam D.W."/>
            <person name="Shimada S."/>
            <person name="Lopez-Bautista J.M."/>
            <person name="Verbruggen H."/>
        </authorList>
    </citation>
    <scope>NUCLEOTIDE SEQUENCE</scope>
</reference>
<evidence type="ECO:0000256" key="3">
    <source>
        <dbReference type="ARBA" id="ARBA00023274"/>
    </source>
</evidence>
<dbReference type="SUPFAM" id="SSF47973">
    <property type="entry name" value="Ribosomal protein S7"/>
    <property type="match status" value="1"/>
</dbReference>
<evidence type="ECO:0000256" key="1">
    <source>
        <dbReference type="ARBA" id="ARBA00007151"/>
    </source>
</evidence>
<evidence type="ECO:0000256" key="2">
    <source>
        <dbReference type="ARBA" id="ARBA00022980"/>
    </source>
</evidence>
<comment type="similarity">
    <text evidence="1 4">Belongs to the universal ribosomal protein uS7 family.</text>
</comment>
<dbReference type="GeneID" id="38278758"/>
<accession>A0A386AZQ9</accession>
<gene>
    <name evidence="6" type="primary">rps7</name>
</gene>
<dbReference type="GO" id="GO:0005840">
    <property type="term" value="C:ribosome"/>
    <property type="evidence" value="ECO:0007669"/>
    <property type="project" value="UniProtKB-KW"/>
</dbReference>